<dbReference type="InterPro" id="IPR036890">
    <property type="entry name" value="HATPase_C_sf"/>
</dbReference>
<proteinExistence type="predicted"/>
<comment type="caution">
    <text evidence="7">The sequence shown here is derived from an EMBL/GenBank/DDBJ whole genome shotgun (WGS) entry which is preliminary data.</text>
</comment>
<feature type="transmembrane region" description="Helical" evidence="5">
    <location>
        <begin position="83"/>
        <end position="104"/>
    </location>
</feature>
<sequence length="431" mass="44787">MHDGAPKDETGLAGFRRYTWWAVPGTNVGVLILFTGAWILDGDVPVQPRAFSAAALAVEVAAVVVLLNARLSGGGRGPRPRPPAGWPAAGILAAIVLAACPLALRNYGLWPLAPAMTAAVAATYLDPRPRRRLIVGATVLAALPGGAVSLLSGDGELLYAALFPPGMTAFVIWAMLGPLWAWDIAGRLDEARRLSAELAVKDERLRFAADLHDIQGHHLQVIALKSELAARLAGTDPARAAAEMEEVRRLAADALRDTRAVVRGYRRTSLDEEIANATRVLASAGIDARTSVEPAAVAEPARHLLGLVMREATTNLLRHGRARHATIDYRVTGGVARLRIGNDGASGVPADPGAGTGTGLRALAERLEAAGGGLAWVRDGDRFEVTASLPADPPADALPDPPGDAPGDALPDAPAGRAVAPPAARPAAEEA</sequence>
<name>A0ABW2XFL5_9ACTN</name>
<dbReference type="Pfam" id="PF07730">
    <property type="entry name" value="HisKA_3"/>
    <property type="match status" value="1"/>
</dbReference>
<organism evidence="7 8">
    <name type="scientific">Actinomadura fibrosa</name>
    <dbReference type="NCBI Taxonomy" id="111802"/>
    <lineage>
        <taxon>Bacteria</taxon>
        <taxon>Bacillati</taxon>
        <taxon>Actinomycetota</taxon>
        <taxon>Actinomycetes</taxon>
        <taxon>Streptosporangiales</taxon>
        <taxon>Thermomonosporaceae</taxon>
        <taxon>Actinomadura</taxon>
    </lineage>
</organism>
<dbReference type="EMBL" id="JBHTGP010000006">
    <property type="protein sequence ID" value="MFD0685247.1"/>
    <property type="molecule type" value="Genomic_DNA"/>
</dbReference>
<evidence type="ECO:0000256" key="4">
    <source>
        <dbReference type="SAM" id="MobiDB-lite"/>
    </source>
</evidence>
<evidence type="ECO:0000256" key="5">
    <source>
        <dbReference type="SAM" id="Phobius"/>
    </source>
</evidence>
<protein>
    <submittedName>
        <fullName evidence="7">Sensor histidine kinase</fullName>
    </submittedName>
</protein>
<keyword evidence="8" id="KW-1185">Reference proteome</keyword>
<evidence type="ECO:0000256" key="3">
    <source>
        <dbReference type="ARBA" id="ARBA00023012"/>
    </source>
</evidence>
<feature type="transmembrane region" description="Helical" evidence="5">
    <location>
        <begin position="51"/>
        <end position="71"/>
    </location>
</feature>
<gene>
    <name evidence="7" type="ORF">ACFQZM_12125</name>
</gene>
<dbReference type="InterPro" id="IPR011712">
    <property type="entry name" value="Sig_transdc_His_kin_sub3_dim/P"/>
</dbReference>
<evidence type="ECO:0000256" key="1">
    <source>
        <dbReference type="ARBA" id="ARBA00022679"/>
    </source>
</evidence>
<accession>A0ABW2XFL5</accession>
<dbReference type="Gene3D" id="3.30.565.10">
    <property type="entry name" value="Histidine kinase-like ATPase, C-terminal domain"/>
    <property type="match status" value="1"/>
</dbReference>
<keyword evidence="5" id="KW-0472">Membrane</keyword>
<feature type="transmembrane region" description="Helical" evidence="5">
    <location>
        <begin position="20"/>
        <end position="39"/>
    </location>
</feature>
<dbReference type="SUPFAM" id="SSF55874">
    <property type="entry name" value="ATPase domain of HSP90 chaperone/DNA topoisomerase II/histidine kinase"/>
    <property type="match status" value="1"/>
</dbReference>
<feature type="region of interest" description="Disordered" evidence="4">
    <location>
        <begin position="386"/>
        <end position="431"/>
    </location>
</feature>
<evidence type="ECO:0000313" key="7">
    <source>
        <dbReference type="EMBL" id="MFD0685247.1"/>
    </source>
</evidence>
<dbReference type="GO" id="GO:0016301">
    <property type="term" value="F:kinase activity"/>
    <property type="evidence" value="ECO:0007669"/>
    <property type="project" value="UniProtKB-KW"/>
</dbReference>
<dbReference type="Gene3D" id="1.20.5.1930">
    <property type="match status" value="1"/>
</dbReference>
<dbReference type="CDD" id="cd16917">
    <property type="entry name" value="HATPase_UhpB-NarQ-NarX-like"/>
    <property type="match status" value="1"/>
</dbReference>
<evidence type="ECO:0000256" key="2">
    <source>
        <dbReference type="ARBA" id="ARBA00022777"/>
    </source>
</evidence>
<feature type="transmembrane region" description="Helical" evidence="5">
    <location>
        <begin position="133"/>
        <end position="151"/>
    </location>
</feature>
<evidence type="ECO:0000259" key="6">
    <source>
        <dbReference type="Pfam" id="PF07730"/>
    </source>
</evidence>
<keyword evidence="1" id="KW-0808">Transferase</keyword>
<dbReference type="PANTHER" id="PTHR24421:SF63">
    <property type="entry name" value="SENSOR HISTIDINE KINASE DESK"/>
    <property type="match status" value="1"/>
</dbReference>
<keyword evidence="3" id="KW-0902">Two-component regulatory system</keyword>
<feature type="domain" description="Signal transduction histidine kinase subgroup 3 dimerisation and phosphoacceptor" evidence="6">
    <location>
        <begin position="203"/>
        <end position="269"/>
    </location>
</feature>
<dbReference type="RefSeq" id="WP_378322494.1">
    <property type="nucleotide sequence ID" value="NZ_JBHTGP010000006.1"/>
</dbReference>
<dbReference type="PANTHER" id="PTHR24421">
    <property type="entry name" value="NITRATE/NITRITE SENSOR PROTEIN NARX-RELATED"/>
    <property type="match status" value="1"/>
</dbReference>
<feature type="compositionally biased region" description="Low complexity" evidence="4">
    <location>
        <begin position="405"/>
        <end position="431"/>
    </location>
</feature>
<keyword evidence="5" id="KW-0812">Transmembrane</keyword>
<keyword evidence="2 7" id="KW-0418">Kinase</keyword>
<keyword evidence="5" id="KW-1133">Transmembrane helix</keyword>
<dbReference type="InterPro" id="IPR050482">
    <property type="entry name" value="Sensor_HK_TwoCompSys"/>
</dbReference>
<dbReference type="Proteomes" id="UP001597063">
    <property type="component" value="Unassembled WGS sequence"/>
</dbReference>
<feature type="transmembrane region" description="Helical" evidence="5">
    <location>
        <begin position="157"/>
        <end position="182"/>
    </location>
</feature>
<reference evidence="8" key="1">
    <citation type="journal article" date="2019" name="Int. J. Syst. Evol. Microbiol.">
        <title>The Global Catalogue of Microorganisms (GCM) 10K type strain sequencing project: providing services to taxonomists for standard genome sequencing and annotation.</title>
        <authorList>
            <consortium name="The Broad Institute Genomics Platform"/>
            <consortium name="The Broad Institute Genome Sequencing Center for Infectious Disease"/>
            <person name="Wu L."/>
            <person name="Ma J."/>
        </authorList>
    </citation>
    <scope>NUCLEOTIDE SEQUENCE [LARGE SCALE GENOMIC DNA]</scope>
    <source>
        <strain evidence="8">JCM 9371</strain>
    </source>
</reference>
<evidence type="ECO:0000313" key="8">
    <source>
        <dbReference type="Proteomes" id="UP001597063"/>
    </source>
</evidence>